<name>A0A0A0K8D6_CUCSA</name>
<reference evidence="2 3" key="3">
    <citation type="journal article" date="2010" name="BMC Genomics">
        <title>Transcriptome sequencing and comparative analysis of cucumber flowers with different sex types.</title>
        <authorList>
            <person name="Guo S."/>
            <person name="Zheng Y."/>
            <person name="Joung J.G."/>
            <person name="Liu S."/>
            <person name="Zhang Z."/>
            <person name="Crasta O.R."/>
            <person name="Sobral B.W."/>
            <person name="Xu Y."/>
            <person name="Huang S."/>
            <person name="Fei Z."/>
        </authorList>
    </citation>
    <scope>NUCLEOTIDE SEQUENCE [LARGE SCALE GENOMIC DNA]</scope>
    <source>
        <strain evidence="3">cv. 9930</strain>
    </source>
</reference>
<evidence type="ECO:0000313" key="3">
    <source>
        <dbReference type="Proteomes" id="UP000029981"/>
    </source>
</evidence>
<dbReference type="Proteomes" id="UP000029981">
    <property type="component" value="Chromosome 7"/>
</dbReference>
<dbReference type="EMBL" id="CM002928">
    <property type="protein sequence ID" value="KGN44622.1"/>
    <property type="molecule type" value="Genomic_DNA"/>
</dbReference>
<dbReference type="AlphaFoldDB" id="A0A0A0K8D6"/>
<keyword evidence="3" id="KW-1185">Reference proteome</keyword>
<dbReference type="Gramene" id="KGN44622">
    <property type="protein sequence ID" value="KGN44622"/>
    <property type="gene ID" value="Csa_7G349870"/>
</dbReference>
<proteinExistence type="predicted"/>
<sequence length="61" mass="6913">MLGIPISTSRPTSKRTLPLPRWDWQNQPINITTSAKTLPDRGFADSRKTSEKASSDVWSKR</sequence>
<evidence type="ECO:0000313" key="2">
    <source>
        <dbReference type="EMBL" id="KGN44622.1"/>
    </source>
</evidence>
<reference evidence="2 3" key="1">
    <citation type="journal article" date="2009" name="Nat. Genet.">
        <title>The genome of the cucumber, Cucumis sativus L.</title>
        <authorList>
            <person name="Huang S."/>
            <person name="Li R."/>
            <person name="Zhang Z."/>
            <person name="Li L."/>
            <person name="Gu X."/>
            <person name="Fan W."/>
            <person name="Lucas W.J."/>
            <person name="Wang X."/>
            <person name="Xie B."/>
            <person name="Ni P."/>
            <person name="Ren Y."/>
            <person name="Zhu H."/>
            <person name="Li J."/>
            <person name="Lin K."/>
            <person name="Jin W."/>
            <person name="Fei Z."/>
            <person name="Li G."/>
            <person name="Staub J."/>
            <person name="Kilian A."/>
            <person name="van der Vossen E.A."/>
            <person name="Wu Y."/>
            <person name="Guo J."/>
            <person name="He J."/>
            <person name="Jia Z."/>
            <person name="Ren Y."/>
            <person name="Tian G."/>
            <person name="Lu Y."/>
            <person name="Ruan J."/>
            <person name="Qian W."/>
            <person name="Wang M."/>
            <person name="Huang Q."/>
            <person name="Li B."/>
            <person name="Xuan Z."/>
            <person name="Cao J."/>
            <person name="Asan"/>
            <person name="Wu Z."/>
            <person name="Zhang J."/>
            <person name="Cai Q."/>
            <person name="Bai Y."/>
            <person name="Zhao B."/>
            <person name="Han Y."/>
            <person name="Li Y."/>
            <person name="Li X."/>
            <person name="Wang S."/>
            <person name="Shi Q."/>
            <person name="Liu S."/>
            <person name="Cho W.K."/>
            <person name="Kim J.Y."/>
            <person name="Xu Y."/>
            <person name="Heller-Uszynska K."/>
            <person name="Miao H."/>
            <person name="Cheng Z."/>
            <person name="Zhang S."/>
            <person name="Wu J."/>
            <person name="Yang Y."/>
            <person name="Kang H."/>
            <person name="Li M."/>
            <person name="Liang H."/>
            <person name="Ren X."/>
            <person name="Shi Z."/>
            <person name="Wen M."/>
            <person name="Jian M."/>
            <person name="Yang H."/>
            <person name="Zhang G."/>
            <person name="Yang Z."/>
            <person name="Chen R."/>
            <person name="Liu S."/>
            <person name="Li J."/>
            <person name="Ma L."/>
            <person name="Liu H."/>
            <person name="Zhou Y."/>
            <person name="Zhao J."/>
            <person name="Fang X."/>
            <person name="Li G."/>
            <person name="Fang L."/>
            <person name="Li Y."/>
            <person name="Liu D."/>
            <person name="Zheng H."/>
            <person name="Zhang Y."/>
            <person name="Qin N."/>
            <person name="Li Z."/>
            <person name="Yang G."/>
            <person name="Yang S."/>
            <person name="Bolund L."/>
            <person name="Kristiansen K."/>
            <person name="Zheng H."/>
            <person name="Li S."/>
            <person name="Zhang X."/>
            <person name="Yang H."/>
            <person name="Wang J."/>
            <person name="Sun R."/>
            <person name="Zhang B."/>
            <person name="Jiang S."/>
            <person name="Wang J."/>
            <person name="Du Y."/>
            <person name="Li S."/>
        </authorList>
    </citation>
    <scope>NUCLEOTIDE SEQUENCE [LARGE SCALE GENOMIC DNA]</scope>
    <source>
        <strain evidence="3">cv. 9930</strain>
    </source>
</reference>
<evidence type="ECO:0000256" key="1">
    <source>
        <dbReference type="SAM" id="MobiDB-lite"/>
    </source>
</evidence>
<feature type="region of interest" description="Disordered" evidence="1">
    <location>
        <begin position="1"/>
        <end position="61"/>
    </location>
</feature>
<protein>
    <submittedName>
        <fullName evidence="2">Uncharacterized protein</fullName>
    </submittedName>
</protein>
<feature type="compositionally biased region" description="Polar residues" evidence="1">
    <location>
        <begin position="1"/>
        <end position="15"/>
    </location>
</feature>
<gene>
    <name evidence="2" type="ORF">Csa_7G349870</name>
</gene>
<reference evidence="2 3" key="2">
    <citation type="journal article" date="2009" name="PLoS ONE">
        <title>An integrated genetic and cytogenetic map of the cucumber genome.</title>
        <authorList>
            <person name="Ren Y."/>
            <person name="Zhang Z."/>
            <person name="Liu J."/>
            <person name="Staub J.E."/>
            <person name="Han Y."/>
            <person name="Cheng Z."/>
            <person name="Li X."/>
            <person name="Lu J."/>
            <person name="Miao H."/>
            <person name="Kang H."/>
            <person name="Xie B."/>
            <person name="Gu X."/>
            <person name="Wang X."/>
            <person name="Du Y."/>
            <person name="Jin W."/>
            <person name="Huang S."/>
        </authorList>
    </citation>
    <scope>NUCLEOTIDE SEQUENCE [LARGE SCALE GENOMIC DNA]</scope>
    <source>
        <strain evidence="3">cv. 9930</strain>
    </source>
</reference>
<accession>A0A0A0K8D6</accession>
<feature type="compositionally biased region" description="Polar residues" evidence="1">
    <location>
        <begin position="24"/>
        <end position="36"/>
    </location>
</feature>
<feature type="compositionally biased region" description="Basic and acidic residues" evidence="1">
    <location>
        <begin position="38"/>
        <end position="61"/>
    </location>
</feature>
<organism evidence="2 3">
    <name type="scientific">Cucumis sativus</name>
    <name type="common">Cucumber</name>
    <dbReference type="NCBI Taxonomy" id="3659"/>
    <lineage>
        <taxon>Eukaryota</taxon>
        <taxon>Viridiplantae</taxon>
        <taxon>Streptophyta</taxon>
        <taxon>Embryophyta</taxon>
        <taxon>Tracheophyta</taxon>
        <taxon>Spermatophyta</taxon>
        <taxon>Magnoliopsida</taxon>
        <taxon>eudicotyledons</taxon>
        <taxon>Gunneridae</taxon>
        <taxon>Pentapetalae</taxon>
        <taxon>rosids</taxon>
        <taxon>fabids</taxon>
        <taxon>Cucurbitales</taxon>
        <taxon>Cucurbitaceae</taxon>
        <taxon>Benincaseae</taxon>
        <taxon>Cucumis</taxon>
    </lineage>
</organism>
<reference evidence="2 3" key="4">
    <citation type="journal article" date="2011" name="BMC Genomics">
        <title>RNA-Seq improves annotation of protein-coding genes in the cucumber genome.</title>
        <authorList>
            <person name="Li Z."/>
            <person name="Zhang Z."/>
            <person name="Yan P."/>
            <person name="Huang S."/>
            <person name="Fei Z."/>
            <person name="Lin K."/>
        </authorList>
    </citation>
    <scope>NUCLEOTIDE SEQUENCE [LARGE SCALE GENOMIC DNA]</scope>
    <source>
        <strain evidence="3">cv. 9930</strain>
    </source>
</reference>